<dbReference type="Gene3D" id="2.40.10.10">
    <property type="entry name" value="Trypsin-like serine proteases"/>
    <property type="match status" value="2"/>
</dbReference>
<dbReference type="Pfam" id="PF13365">
    <property type="entry name" value="Trypsin_2"/>
    <property type="match status" value="1"/>
</dbReference>
<dbReference type="InterPro" id="IPR009003">
    <property type="entry name" value="Peptidase_S1_PA"/>
</dbReference>
<accession>A0ABN3UE73</accession>
<evidence type="ECO:0000256" key="1">
    <source>
        <dbReference type="SAM" id="MobiDB-lite"/>
    </source>
</evidence>
<sequence>MAVVSALPEPNEGDRQGARSEPELRLGADTLARISAVAARPGQAWRAEPLARKKAFARRRGEPMPKDAAAPVVDAALERIFQNADFLAGAWLSTGAQRADAVARINTTSELGTGFLVSPWLLMTNNHVIDSPDTASGAVAWFRYVEDADGNISPRKLTLQPERCFVTSPREALDYTVVAVAPLEDKAPGDEFGTIPLHGGVGKIVVGQNVNVIQHPSGRTREICVRNNLLLEVVDETFVLYGADTEPGSSGSPVLSDTWELVALHHASEQKRNEQHQYVDAEGNLATDETPESKRVWVANKGIRVSALVADLRARALDESNGSEAKDLVGQLLGLGGNI</sequence>
<dbReference type="RefSeq" id="WP_344189741.1">
    <property type="nucleotide sequence ID" value="NZ_BAAARN010000001.1"/>
</dbReference>
<protein>
    <recommendedName>
        <fullName evidence="4">Serine protease</fullName>
    </recommendedName>
</protein>
<dbReference type="PANTHER" id="PTHR36234">
    <property type="entry name" value="LYSYL ENDOPEPTIDASE"/>
    <property type="match status" value="1"/>
</dbReference>
<dbReference type="EMBL" id="BAAARN010000001">
    <property type="protein sequence ID" value="GAA2731105.1"/>
    <property type="molecule type" value="Genomic_DNA"/>
</dbReference>
<evidence type="ECO:0000313" key="3">
    <source>
        <dbReference type="Proteomes" id="UP001501326"/>
    </source>
</evidence>
<proteinExistence type="predicted"/>
<reference evidence="2 3" key="1">
    <citation type="journal article" date="2019" name="Int. J. Syst. Evol. Microbiol.">
        <title>The Global Catalogue of Microorganisms (GCM) 10K type strain sequencing project: providing services to taxonomists for standard genome sequencing and annotation.</title>
        <authorList>
            <consortium name="The Broad Institute Genomics Platform"/>
            <consortium name="The Broad Institute Genome Sequencing Center for Infectious Disease"/>
            <person name="Wu L."/>
            <person name="Ma J."/>
        </authorList>
    </citation>
    <scope>NUCLEOTIDE SEQUENCE [LARGE SCALE GENOMIC DNA]</scope>
    <source>
        <strain evidence="2 3">JCM 16378</strain>
    </source>
</reference>
<evidence type="ECO:0000313" key="2">
    <source>
        <dbReference type="EMBL" id="GAA2731105.1"/>
    </source>
</evidence>
<name>A0ABN3UE73_9MICO</name>
<keyword evidence="3" id="KW-1185">Reference proteome</keyword>
<comment type="caution">
    <text evidence="2">The sequence shown here is derived from an EMBL/GenBank/DDBJ whole genome shotgun (WGS) entry which is preliminary data.</text>
</comment>
<dbReference type="InterPro" id="IPR043504">
    <property type="entry name" value="Peptidase_S1_PA_chymotrypsin"/>
</dbReference>
<evidence type="ECO:0008006" key="4">
    <source>
        <dbReference type="Google" id="ProtNLM"/>
    </source>
</evidence>
<feature type="region of interest" description="Disordered" evidence="1">
    <location>
        <begin position="1"/>
        <end position="21"/>
    </location>
</feature>
<feature type="compositionally biased region" description="Basic and acidic residues" evidence="1">
    <location>
        <begin position="12"/>
        <end position="21"/>
    </location>
</feature>
<gene>
    <name evidence="2" type="ORF">GCM10009867_03950</name>
</gene>
<dbReference type="PANTHER" id="PTHR36234:SF5">
    <property type="entry name" value="LYSYL ENDOPEPTIDASE"/>
    <property type="match status" value="1"/>
</dbReference>
<organism evidence="2 3">
    <name type="scientific">Pedococcus aerophilus</name>
    <dbReference type="NCBI Taxonomy" id="436356"/>
    <lineage>
        <taxon>Bacteria</taxon>
        <taxon>Bacillati</taxon>
        <taxon>Actinomycetota</taxon>
        <taxon>Actinomycetes</taxon>
        <taxon>Micrococcales</taxon>
        <taxon>Intrasporangiaceae</taxon>
        <taxon>Pedococcus</taxon>
    </lineage>
</organism>
<dbReference type="SUPFAM" id="SSF50494">
    <property type="entry name" value="Trypsin-like serine proteases"/>
    <property type="match status" value="1"/>
</dbReference>
<dbReference type="Proteomes" id="UP001501326">
    <property type="component" value="Unassembled WGS sequence"/>
</dbReference>